<reference evidence="5" key="1">
    <citation type="submission" date="2016-10" db="EMBL/GenBank/DDBJ databases">
        <authorList>
            <person name="Varghese N."/>
            <person name="Submissions S."/>
        </authorList>
    </citation>
    <scope>NUCLEOTIDE SEQUENCE [LARGE SCALE GENOMIC DNA]</scope>
    <source>
        <strain evidence="5">Gh-48</strain>
    </source>
</reference>
<dbReference type="Gene3D" id="2.60.120.1440">
    <property type="match status" value="1"/>
</dbReference>
<dbReference type="STRING" id="551995.SAMN05192574_101202"/>
<keyword evidence="1" id="KW-1133">Transmembrane helix</keyword>
<dbReference type="Gene3D" id="3.55.50.30">
    <property type="match status" value="1"/>
</dbReference>
<keyword evidence="1" id="KW-0812">Transmembrane</keyword>
<keyword evidence="1" id="KW-0472">Membrane</keyword>
<dbReference type="OrthoDB" id="1099963at2"/>
<evidence type="ECO:0000313" key="5">
    <source>
        <dbReference type="Proteomes" id="UP000198942"/>
    </source>
</evidence>
<feature type="domain" description="FecR protein" evidence="2">
    <location>
        <begin position="164"/>
        <end position="259"/>
    </location>
</feature>
<dbReference type="GO" id="GO:0016989">
    <property type="term" value="F:sigma factor antagonist activity"/>
    <property type="evidence" value="ECO:0007669"/>
    <property type="project" value="TreeGrafter"/>
</dbReference>
<dbReference type="Proteomes" id="UP000198942">
    <property type="component" value="Unassembled WGS sequence"/>
</dbReference>
<dbReference type="InterPro" id="IPR006860">
    <property type="entry name" value="FecR"/>
</dbReference>
<dbReference type="AlphaFoldDB" id="A0A1H7ZU47"/>
<dbReference type="PANTHER" id="PTHR30273:SF2">
    <property type="entry name" value="PROTEIN FECR"/>
    <property type="match status" value="1"/>
</dbReference>
<evidence type="ECO:0000256" key="1">
    <source>
        <dbReference type="SAM" id="Phobius"/>
    </source>
</evidence>
<dbReference type="FunFam" id="2.60.120.1440:FF:000001">
    <property type="entry name" value="Putative anti-sigma factor"/>
    <property type="match status" value="1"/>
</dbReference>
<dbReference type="EMBL" id="FOCL01000001">
    <property type="protein sequence ID" value="SEM61955.1"/>
    <property type="molecule type" value="Genomic_DNA"/>
</dbReference>
<dbReference type="InterPro" id="IPR012373">
    <property type="entry name" value="Ferrdict_sens_TM"/>
</dbReference>
<dbReference type="Pfam" id="PF04773">
    <property type="entry name" value="FecR"/>
    <property type="match status" value="1"/>
</dbReference>
<evidence type="ECO:0000259" key="2">
    <source>
        <dbReference type="Pfam" id="PF04773"/>
    </source>
</evidence>
<dbReference type="PIRSF" id="PIRSF018266">
    <property type="entry name" value="FecR"/>
    <property type="match status" value="1"/>
</dbReference>
<evidence type="ECO:0000313" key="4">
    <source>
        <dbReference type="EMBL" id="SEM61955.1"/>
    </source>
</evidence>
<dbReference type="Pfam" id="PF16344">
    <property type="entry name" value="FecR_C"/>
    <property type="match status" value="1"/>
</dbReference>
<protein>
    <submittedName>
        <fullName evidence="4">FecR protein</fullName>
    </submittedName>
</protein>
<accession>A0A1H7ZU47</accession>
<proteinExistence type="predicted"/>
<sequence>MDKEKAQALLNKYIAGNCTPEERLLVESWYNQLSEEAEPFTDKPEWDYAGKQIYRRLGFTRKLRFGRSWLYYSAAAILLLALSFGAYFYIEKRTSAVQYANDIAPGKSRATLTLANGEKINLDNLKSGELIRESHTRITKTSGGQLVYTALADEGDSNINAFNTIETPKGGQYQINLPDGTRVWLNAASSLKYPVVFSSTQRKVQLKGEAYFEVTHNQRKPFIVATDLQQVEVLGTHFNINAYNDEAAINTTLLEGRVKVSAKDLNAVLNPGQQSILTTKTHQLKVQAADLESNMAWKNGDFVFKNQDLESIMREVARWYNVEVVYAPNAPRDMVFGGWVSRAKNISAVLKIMELTGKVHFKVSGRRITVME</sequence>
<evidence type="ECO:0000259" key="3">
    <source>
        <dbReference type="Pfam" id="PF16344"/>
    </source>
</evidence>
<dbReference type="PANTHER" id="PTHR30273">
    <property type="entry name" value="PERIPLASMIC SIGNAL SENSOR AND SIGMA FACTOR ACTIVATOR FECR-RELATED"/>
    <property type="match status" value="1"/>
</dbReference>
<feature type="domain" description="Protein FecR C-terminal" evidence="3">
    <location>
        <begin position="301"/>
        <end position="370"/>
    </location>
</feature>
<feature type="transmembrane region" description="Helical" evidence="1">
    <location>
        <begin position="69"/>
        <end position="90"/>
    </location>
</feature>
<keyword evidence="5" id="KW-1185">Reference proteome</keyword>
<dbReference type="RefSeq" id="WP_091206388.1">
    <property type="nucleotide sequence ID" value="NZ_FOCL01000001.1"/>
</dbReference>
<gene>
    <name evidence="4" type="ORF">SAMN05192574_101202</name>
</gene>
<name>A0A1H7ZU47_9SPHI</name>
<organism evidence="4 5">
    <name type="scientific">Mucilaginibacter gossypiicola</name>
    <dbReference type="NCBI Taxonomy" id="551995"/>
    <lineage>
        <taxon>Bacteria</taxon>
        <taxon>Pseudomonadati</taxon>
        <taxon>Bacteroidota</taxon>
        <taxon>Sphingobacteriia</taxon>
        <taxon>Sphingobacteriales</taxon>
        <taxon>Sphingobacteriaceae</taxon>
        <taxon>Mucilaginibacter</taxon>
    </lineage>
</organism>
<dbReference type="InterPro" id="IPR032508">
    <property type="entry name" value="FecR_C"/>
</dbReference>